<gene>
    <name evidence="2" type="primary">coaA</name>
    <name evidence="2" type="ORF">ROE7235_02649</name>
</gene>
<dbReference type="Proteomes" id="UP000272908">
    <property type="component" value="Unassembled WGS sequence"/>
</dbReference>
<evidence type="ECO:0000313" key="3">
    <source>
        <dbReference type="Proteomes" id="UP000272908"/>
    </source>
</evidence>
<accession>A0A3B0MVX7</accession>
<dbReference type="AlphaFoldDB" id="A0A3B0MVX7"/>
<dbReference type="Gene3D" id="3.40.50.300">
    <property type="entry name" value="P-loop containing nucleotide triphosphate hydrolases"/>
    <property type="match status" value="1"/>
</dbReference>
<keyword evidence="2" id="KW-0418">Kinase</keyword>
<evidence type="ECO:0000313" key="2">
    <source>
        <dbReference type="EMBL" id="SUZ32884.1"/>
    </source>
</evidence>
<sequence>MLGMEQDITTVLNLIARTQPQPGCRKVIGIVGPPGSGKSTLAAAFVDRLNRTGHASAMLVPMDGFHMDNDSLDRAGLRAVKGAPETFEVAAFVATLRALRPEGATGTFPVFDRTRDCTVPDAQQVTPEVDTLVVEGNYLLLEQAPWDDVGRMLDASVALTPSLAVLQERLVARWLSYGLSPEIAEQKAGQNDLPNARRVLQESSQATLTLTQGTTDIDSQ</sequence>
<reference evidence="3" key="1">
    <citation type="submission" date="2018-08" db="EMBL/GenBank/DDBJ databases">
        <authorList>
            <person name="Rodrigo-Torres L."/>
            <person name="Arahal R. D."/>
            <person name="Lucena T."/>
        </authorList>
    </citation>
    <scope>NUCLEOTIDE SEQUENCE [LARGE SCALE GENOMIC DNA]</scope>
    <source>
        <strain evidence="3">CECT 7235</strain>
    </source>
</reference>
<dbReference type="RefSeq" id="WP_121095979.1">
    <property type="nucleotide sequence ID" value="NZ_UIHC01000030.1"/>
</dbReference>
<keyword evidence="2" id="KW-0808">Transferase</keyword>
<dbReference type="Pfam" id="PF00485">
    <property type="entry name" value="PRK"/>
    <property type="match status" value="1"/>
</dbReference>
<dbReference type="GO" id="GO:0004594">
    <property type="term" value="F:pantothenate kinase activity"/>
    <property type="evidence" value="ECO:0007669"/>
    <property type="project" value="UniProtKB-EC"/>
</dbReference>
<dbReference type="InterPro" id="IPR027417">
    <property type="entry name" value="P-loop_NTPase"/>
</dbReference>
<dbReference type="SUPFAM" id="SSF52540">
    <property type="entry name" value="P-loop containing nucleoside triphosphate hydrolases"/>
    <property type="match status" value="1"/>
</dbReference>
<dbReference type="InterPro" id="IPR006083">
    <property type="entry name" value="PRK/URK"/>
</dbReference>
<name>A0A3B0MVX7_9RHOB</name>
<organism evidence="2 3">
    <name type="scientific">Roseinatronobacter ekhonensis</name>
    <dbReference type="NCBI Taxonomy" id="254356"/>
    <lineage>
        <taxon>Bacteria</taxon>
        <taxon>Pseudomonadati</taxon>
        <taxon>Pseudomonadota</taxon>
        <taxon>Alphaproteobacteria</taxon>
        <taxon>Rhodobacterales</taxon>
        <taxon>Paracoccaceae</taxon>
        <taxon>Roseinatronobacter</taxon>
    </lineage>
</organism>
<dbReference type="PANTHER" id="PTHR10285">
    <property type="entry name" value="URIDINE KINASE"/>
    <property type="match status" value="1"/>
</dbReference>
<dbReference type="OrthoDB" id="1550976at2"/>
<dbReference type="EMBL" id="UIHC01000030">
    <property type="protein sequence ID" value="SUZ32884.1"/>
    <property type="molecule type" value="Genomic_DNA"/>
</dbReference>
<feature type="domain" description="Phosphoribulokinase/uridine kinase" evidence="1">
    <location>
        <begin position="27"/>
        <end position="165"/>
    </location>
</feature>
<evidence type="ECO:0000259" key="1">
    <source>
        <dbReference type="Pfam" id="PF00485"/>
    </source>
</evidence>
<dbReference type="GO" id="GO:0005524">
    <property type="term" value="F:ATP binding"/>
    <property type="evidence" value="ECO:0007669"/>
    <property type="project" value="InterPro"/>
</dbReference>
<keyword evidence="3" id="KW-1185">Reference proteome</keyword>
<protein>
    <submittedName>
        <fullName evidence="2">Pantothenate kinase</fullName>
        <ecNumber evidence="2">2.7.1.33</ecNumber>
    </submittedName>
</protein>
<proteinExistence type="predicted"/>
<dbReference type="EC" id="2.7.1.33" evidence="2"/>